<evidence type="ECO:0000256" key="1">
    <source>
        <dbReference type="SAM" id="MobiDB-lite"/>
    </source>
</evidence>
<feature type="region of interest" description="Disordered" evidence="1">
    <location>
        <begin position="39"/>
        <end position="88"/>
    </location>
</feature>
<sequence length="88" mass="9956">MQKAGTNMPDRIHPHLVFQLQCIVDSLTVSRGWIQLPPARGRGGALQLHQQDQPRFPPSARHQPLPRQGTSRVGSRSSSRLEQTRRKD</sequence>
<comment type="caution">
    <text evidence="2">The sequence shown here is derived from an EMBL/GenBank/DDBJ whole genome shotgun (WGS) entry which is preliminary data.</text>
</comment>
<dbReference type="AlphaFoldDB" id="A0AAV9G7I9"/>
<proteinExistence type="predicted"/>
<dbReference type="EMBL" id="MU865987">
    <property type="protein sequence ID" value="KAK4443757.1"/>
    <property type="molecule type" value="Genomic_DNA"/>
</dbReference>
<reference evidence="2" key="1">
    <citation type="journal article" date="2023" name="Mol. Phylogenet. Evol.">
        <title>Genome-scale phylogeny and comparative genomics of the fungal order Sordariales.</title>
        <authorList>
            <person name="Hensen N."/>
            <person name="Bonometti L."/>
            <person name="Westerberg I."/>
            <person name="Brannstrom I.O."/>
            <person name="Guillou S."/>
            <person name="Cros-Aarteil S."/>
            <person name="Calhoun S."/>
            <person name="Haridas S."/>
            <person name="Kuo A."/>
            <person name="Mondo S."/>
            <person name="Pangilinan J."/>
            <person name="Riley R."/>
            <person name="LaButti K."/>
            <person name="Andreopoulos B."/>
            <person name="Lipzen A."/>
            <person name="Chen C."/>
            <person name="Yan M."/>
            <person name="Daum C."/>
            <person name="Ng V."/>
            <person name="Clum A."/>
            <person name="Steindorff A."/>
            <person name="Ohm R.A."/>
            <person name="Martin F."/>
            <person name="Silar P."/>
            <person name="Natvig D.O."/>
            <person name="Lalanne C."/>
            <person name="Gautier V."/>
            <person name="Ament-Velasquez S.L."/>
            <person name="Kruys A."/>
            <person name="Hutchinson M.I."/>
            <person name="Powell A.J."/>
            <person name="Barry K."/>
            <person name="Miller A.N."/>
            <person name="Grigoriev I.V."/>
            <person name="Debuchy R."/>
            <person name="Gladieux P."/>
            <person name="Hiltunen Thoren M."/>
            <person name="Johannesson H."/>
        </authorList>
    </citation>
    <scope>NUCLEOTIDE SEQUENCE</scope>
    <source>
        <strain evidence="2">PSN243</strain>
    </source>
</reference>
<dbReference type="Proteomes" id="UP001321760">
    <property type="component" value="Unassembled WGS sequence"/>
</dbReference>
<feature type="compositionally biased region" description="Low complexity" evidence="1">
    <location>
        <begin position="71"/>
        <end position="80"/>
    </location>
</feature>
<protein>
    <submittedName>
        <fullName evidence="2">Uncharacterized protein</fullName>
    </submittedName>
</protein>
<accession>A0AAV9G7I9</accession>
<name>A0AAV9G7I9_9PEZI</name>
<evidence type="ECO:0000313" key="3">
    <source>
        <dbReference type="Proteomes" id="UP001321760"/>
    </source>
</evidence>
<organism evidence="2 3">
    <name type="scientific">Podospora aff. communis PSN243</name>
    <dbReference type="NCBI Taxonomy" id="3040156"/>
    <lineage>
        <taxon>Eukaryota</taxon>
        <taxon>Fungi</taxon>
        <taxon>Dikarya</taxon>
        <taxon>Ascomycota</taxon>
        <taxon>Pezizomycotina</taxon>
        <taxon>Sordariomycetes</taxon>
        <taxon>Sordariomycetidae</taxon>
        <taxon>Sordariales</taxon>
        <taxon>Podosporaceae</taxon>
        <taxon>Podospora</taxon>
    </lineage>
</organism>
<keyword evidence="3" id="KW-1185">Reference proteome</keyword>
<reference evidence="2" key="2">
    <citation type="submission" date="2023-05" db="EMBL/GenBank/DDBJ databases">
        <authorList>
            <consortium name="Lawrence Berkeley National Laboratory"/>
            <person name="Steindorff A."/>
            <person name="Hensen N."/>
            <person name="Bonometti L."/>
            <person name="Westerberg I."/>
            <person name="Brannstrom I.O."/>
            <person name="Guillou S."/>
            <person name="Cros-Aarteil S."/>
            <person name="Calhoun S."/>
            <person name="Haridas S."/>
            <person name="Kuo A."/>
            <person name="Mondo S."/>
            <person name="Pangilinan J."/>
            <person name="Riley R."/>
            <person name="Labutti K."/>
            <person name="Andreopoulos B."/>
            <person name="Lipzen A."/>
            <person name="Chen C."/>
            <person name="Yanf M."/>
            <person name="Daum C."/>
            <person name="Ng V."/>
            <person name="Clum A."/>
            <person name="Ohm R."/>
            <person name="Martin F."/>
            <person name="Silar P."/>
            <person name="Natvig D."/>
            <person name="Lalanne C."/>
            <person name="Gautier V."/>
            <person name="Ament-Velasquez S.L."/>
            <person name="Kruys A."/>
            <person name="Hutchinson M.I."/>
            <person name="Powell A.J."/>
            <person name="Barry K."/>
            <person name="Miller A.N."/>
            <person name="Grigoriev I.V."/>
            <person name="Debuchy R."/>
            <person name="Gladieux P."/>
            <person name="Thoren M.H."/>
            <person name="Johannesson H."/>
        </authorList>
    </citation>
    <scope>NUCLEOTIDE SEQUENCE</scope>
    <source>
        <strain evidence="2">PSN243</strain>
    </source>
</reference>
<gene>
    <name evidence="2" type="ORF">QBC34DRAFT_416513</name>
</gene>
<evidence type="ECO:0000313" key="2">
    <source>
        <dbReference type="EMBL" id="KAK4443757.1"/>
    </source>
</evidence>